<dbReference type="AlphaFoldDB" id="A0A0T6B6I3"/>
<comment type="caution">
    <text evidence="5">The sequence shown here is derived from an EMBL/GenBank/DDBJ whole genome shotgun (WGS) entry which is preliminary data.</text>
</comment>
<dbReference type="OrthoDB" id="75738at2759"/>
<dbReference type="PANTHER" id="PTHR13463">
    <property type="entry name" value="PROTEIN C10"/>
    <property type="match status" value="1"/>
</dbReference>
<evidence type="ECO:0000256" key="2">
    <source>
        <dbReference type="ARBA" id="ARBA00007083"/>
    </source>
</evidence>
<dbReference type="InterPro" id="IPR026317">
    <property type="entry name" value="P_C10"/>
</dbReference>
<proteinExistence type="inferred from homology"/>
<organism evidence="5 6">
    <name type="scientific">Oryctes borbonicus</name>
    <dbReference type="NCBI Taxonomy" id="1629725"/>
    <lineage>
        <taxon>Eukaryota</taxon>
        <taxon>Metazoa</taxon>
        <taxon>Ecdysozoa</taxon>
        <taxon>Arthropoda</taxon>
        <taxon>Hexapoda</taxon>
        <taxon>Insecta</taxon>
        <taxon>Pterygota</taxon>
        <taxon>Neoptera</taxon>
        <taxon>Endopterygota</taxon>
        <taxon>Coleoptera</taxon>
        <taxon>Polyphaga</taxon>
        <taxon>Scarabaeiformia</taxon>
        <taxon>Scarabaeidae</taxon>
        <taxon>Dynastinae</taxon>
        <taxon>Oryctes</taxon>
    </lineage>
</organism>
<comment type="subcellular location">
    <subcellularLocation>
        <location evidence="1">Cytoplasm</location>
    </subcellularLocation>
</comment>
<comment type="similarity">
    <text evidence="2">Belongs to the UPF0456 family.</text>
</comment>
<protein>
    <recommendedName>
        <fullName evidence="3">Protein C10</fullName>
    </recommendedName>
</protein>
<dbReference type="Proteomes" id="UP000051574">
    <property type="component" value="Unassembled WGS sequence"/>
</dbReference>
<dbReference type="GO" id="GO:0009791">
    <property type="term" value="P:post-embryonic development"/>
    <property type="evidence" value="ECO:0007669"/>
    <property type="project" value="TreeGrafter"/>
</dbReference>
<keyword evidence="4" id="KW-0963">Cytoplasm</keyword>
<accession>A0A0T6B6I3</accession>
<keyword evidence="6" id="KW-1185">Reference proteome</keyword>
<dbReference type="GO" id="GO:0005737">
    <property type="term" value="C:cytoplasm"/>
    <property type="evidence" value="ECO:0007669"/>
    <property type="project" value="UniProtKB-SubCell"/>
</dbReference>
<evidence type="ECO:0000313" key="5">
    <source>
        <dbReference type="EMBL" id="KRT82975.1"/>
    </source>
</evidence>
<evidence type="ECO:0000256" key="4">
    <source>
        <dbReference type="ARBA" id="ARBA00022490"/>
    </source>
</evidence>
<reference evidence="5 6" key="1">
    <citation type="submission" date="2015-09" db="EMBL/GenBank/DDBJ databases">
        <title>Draft genome of the scarab beetle Oryctes borbonicus.</title>
        <authorList>
            <person name="Meyer J.M."/>
            <person name="Markov G.V."/>
            <person name="Baskaran P."/>
            <person name="Herrmann M."/>
            <person name="Sommer R.J."/>
            <person name="Roedelsperger C."/>
        </authorList>
    </citation>
    <scope>NUCLEOTIDE SEQUENCE [LARGE SCALE GENOMIC DNA]</scope>
    <source>
        <strain evidence="5">OB123</strain>
        <tissue evidence="5">Whole animal</tissue>
    </source>
</reference>
<dbReference type="Pfam" id="PF14974">
    <property type="entry name" value="P_C10"/>
    <property type="match status" value="1"/>
</dbReference>
<dbReference type="PANTHER" id="PTHR13463:SF3">
    <property type="entry name" value="PROTEIN C10"/>
    <property type="match status" value="1"/>
</dbReference>
<sequence>MSKTDTIPSLTSEMALLILNKTIEELQSPENTKKIEEARDNVGNEMLKMMQHLFPIVMQIQMDVIKEFGFPDGRDGIVKFAQMLRSLEREDPEVARLHSTIKAFYLPAVSVNATNESPAED</sequence>
<evidence type="ECO:0000313" key="6">
    <source>
        <dbReference type="Proteomes" id="UP000051574"/>
    </source>
</evidence>
<evidence type="ECO:0000256" key="3">
    <source>
        <dbReference type="ARBA" id="ARBA00020502"/>
    </source>
</evidence>
<name>A0A0T6B6I3_9SCAR</name>
<dbReference type="EMBL" id="LJIG01009490">
    <property type="protein sequence ID" value="KRT82975.1"/>
    <property type="molecule type" value="Genomic_DNA"/>
</dbReference>
<gene>
    <name evidence="5" type="ORF">AMK59_3110</name>
</gene>
<evidence type="ECO:0000256" key="1">
    <source>
        <dbReference type="ARBA" id="ARBA00004496"/>
    </source>
</evidence>